<keyword evidence="2" id="KW-1185">Reference proteome</keyword>
<protein>
    <submittedName>
        <fullName evidence="1">Uncharacterized protein</fullName>
    </submittedName>
</protein>
<proteinExistence type="predicted"/>
<accession>A0A917CIU4</accession>
<sequence>MNTADHLLHVLSEIAGRVSESGSPWVVGGSAGLLLRGLELDKPPRDLDLYADEEDVLAVHSALEPYSVDRQVLNESGLYRSILSHYLIDGIAVELVGGFEVQTADDLYRAEVREVLDPYGQQVSKGQIGFTIVPLAHELCFNVLRAREDRSQLIASAISQEYQRHMPAFQAIKERNRLSEDTLARMQGWIGQHGTEEWTDGR</sequence>
<dbReference type="Gene3D" id="3.30.460.40">
    <property type="match status" value="1"/>
</dbReference>
<reference evidence="1" key="1">
    <citation type="journal article" date="2014" name="Int. J. Syst. Evol. Microbiol.">
        <title>Complete genome sequence of Corynebacterium casei LMG S-19264T (=DSM 44701T), isolated from a smear-ripened cheese.</title>
        <authorList>
            <consortium name="US DOE Joint Genome Institute (JGI-PGF)"/>
            <person name="Walter F."/>
            <person name="Albersmeier A."/>
            <person name="Kalinowski J."/>
            <person name="Ruckert C."/>
        </authorList>
    </citation>
    <scope>NUCLEOTIDE SEQUENCE</scope>
    <source>
        <strain evidence="1">CGMCC 1.12987</strain>
    </source>
</reference>
<evidence type="ECO:0000313" key="1">
    <source>
        <dbReference type="EMBL" id="GGF87869.1"/>
    </source>
</evidence>
<comment type="caution">
    <text evidence="1">The sequence shown here is derived from an EMBL/GenBank/DDBJ whole genome shotgun (WGS) entry which is preliminary data.</text>
</comment>
<evidence type="ECO:0000313" key="2">
    <source>
        <dbReference type="Proteomes" id="UP000644756"/>
    </source>
</evidence>
<organism evidence="1 2">
    <name type="scientific">Paenibacillus abyssi</name>
    <dbReference type="NCBI Taxonomy" id="1340531"/>
    <lineage>
        <taxon>Bacteria</taxon>
        <taxon>Bacillati</taxon>
        <taxon>Bacillota</taxon>
        <taxon>Bacilli</taxon>
        <taxon>Bacillales</taxon>
        <taxon>Paenibacillaceae</taxon>
        <taxon>Paenibacillus</taxon>
    </lineage>
</organism>
<dbReference type="AlphaFoldDB" id="A0A917CIU4"/>
<dbReference type="SUPFAM" id="SSF81301">
    <property type="entry name" value="Nucleotidyltransferase"/>
    <property type="match status" value="1"/>
</dbReference>
<gene>
    <name evidence="1" type="ORF">GCM10010916_01470</name>
</gene>
<dbReference type="EMBL" id="BMGR01000001">
    <property type="protein sequence ID" value="GGF87869.1"/>
    <property type="molecule type" value="Genomic_DNA"/>
</dbReference>
<reference evidence="1" key="2">
    <citation type="submission" date="2020-09" db="EMBL/GenBank/DDBJ databases">
        <authorList>
            <person name="Sun Q."/>
            <person name="Zhou Y."/>
        </authorList>
    </citation>
    <scope>NUCLEOTIDE SEQUENCE</scope>
    <source>
        <strain evidence="1">CGMCC 1.12987</strain>
    </source>
</reference>
<dbReference type="Proteomes" id="UP000644756">
    <property type="component" value="Unassembled WGS sequence"/>
</dbReference>
<name>A0A917CIU4_9BACL</name>
<dbReference type="RefSeq" id="WP_188528057.1">
    <property type="nucleotide sequence ID" value="NZ_BMGR01000001.1"/>
</dbReference>
<dbReference type="InterPro" id="IPR043519">
    <property type="entry name" value="NT_sf"/>
</dbReference>